<dbReference type="InterPro" id="IPR045889">
    <property type="entry name" value="MES/HNL"/>
</dbReference>
<keyword evidence="3" id="KW-1185">Reference proteome</keyword>
<reference evidence="2" key="1">
    <citation type="submission" date="2024-08" db="EMBL/GenBank/DDBJ databases">
        <title>Phylogenomic analyses of a clade within the roseobacter group suggest taxonomic reassignments of species of the genera Aestuariivita, Citreicella, Loktanella, Nautella, Pelagibaca, Ruegeria, Thalassobius, Thiobacimonas and Tropicibacter, and the proposal o.</title>
        <authorList>
            <person name="Jeon C.O."/>
        </authorList>
    </citation>
    <scope>NUCLEOTIDE SEQUENCE</scope>
    <source>
        <strain evidence="2">SS1-5</strain>
    </source>
</reference>
<dbReference type="SUPFAM" id="SSF53474">
    <property type="entry name" value="alpha/beta-Hydrolases"/>
    <property type="match status" value="1"/>
</dbReference>
<dbReference type="AlphaFoldDB" id="A0AAN0MD49"/>
<gene>
    <name evidence="2" type="ORF">AABB31_21650</name>
</gene>
<protein>
    <submittedName>
        <fullName evidence="2">Alpha/beta hydrolase</fullName>
    </submittedName>
</protein>
<accession>A0AAN0MD49</accession>
<dbReference type="InterPro" id="IPR029058">
    <property type="entry name" value="AB_hydrolase_fold"/>
</dbReference>
<name>A0AAN0MD49_9RHOB</name>
<evidence type="ECO:0000259" key="1">
    <source>
        <dbReference type="Pfam" id="PF12697"/>
    </source>
</evidence>
<dbReference type="EMBL" id="CP151767">
    <property type="protein sequence ID" value="WZU67493.1"/>
    <property type="molecule type" value="Genomic_DNA"/>
</dbReference>
<feature type="domain" description="AB hydrolase-1" evidence="1">
    <location>
        <begin position="33"/>
        <end position="303"/>
    </location>
</feature>
<organism evidence="2 3">
    <name type="scientific">Yoonia rhodophyticola</name>
    <dbReference type="NCBI Taxonomy" id="3137370"/>
    <lineage>
        <taxon>Bacteria</taxon>
        <taxon>Pseudomonadati</taxon>
        <taxon>Pseudomonadota</taxon>
        <taxon>Alphaproteobacteria</taxon>
        <taxon>Rhodobacterales</taxon>
        <taxon>Paracoccaceae</taxon>
        <taxon>Yoonia</taxon>
    </lineage>
</organism>
<dbReference type="GO" id="GO:0080032">
    <property type="term" value="F:methyl jasmonate esterase activity"/>
    <property type="evidence" value="ECO:0007669"/>
    <property type="project" value="TreeGrafter"/>
</dbReference>
<dbReference type="GO" id="GO:0080030">
    <property type="term" value="F:methyl indole-3-acetate esterase activity"/>
    <property type="evidence" value="ECO:0007669"/>
    <property type="project" value="TreeGrafter"/>
</dbReference>
<dbReference type="RefSeq" id="WP_342076804.1">
    <property type="nucleotide sequence ID" value="NZ_CP151767.2"/>
</dbReference>
<proteinExistence type="predicted"/>
<evidence type="ECO:0000313" key="2">
    <source>
        <dbReference type="EMBL" id="WZU67493.1"/>
    </source>
</evidence>
<dbReference type="NCBIfam" id="TIGR01409">
    <property type="entry name" value="TAT_signal_seq"/>
    <property type="match status" value="1"/>
</dbReference>
<sequence>MERRSFLKLAGVATAASVTTTAAKAQDQGKTAFVLVHGSWHGGWCWDLVSQHLNAAGHITVAIDLPGSGLTAGIPQSFTNRPLDPAAFATEASTQAPIGIAAYADAVIAGADRAVAMGATNVVAVGHSMGGVPISFAAAKAPEKFQALHYLAALTPVGEKPAGAYIGLQAQQEKSKINSIVLADPAVIGAIRVDPRSTDPAYLANFKEALAADVDDMLLASVMHLLTPDAPAAMYGEVAAFPEAFGNIRKTFIRCLNDNTVVPETCKAIADDMNATWPGSPTKLVDLESSHAPMFSQRQKLAELLMENA</sequence>
<evidence type="ECO:0000313" key="3">
    <source>
        <dbReference type="Proteomes" id="UP001470809"/>
    </source>
</evidence>
<dbReference type="Pfam" id="PF12697">
    <property type="entry name" value="Abhydrolase_6"/>
    <property type="match status" value="1"/>
</dbReference>
<dbReference type="KEGG" id="yrh:AABB31_21650"/>
<dbReference type="Proteomes" id="UP001470809">
    <property type="component" value="Chromosome"/>
</dbReference>
<dbReference type="InterPro" id="IPR019546">
    <property type="entry name" value="TAT_signal_bac_arc"/>
</dbReference>
<dbReference type="PANTHER" id="PTHR10992">
    <property type="entry name" value="METHYLESTERASE FAMILY MEMBER"/>
    <property type="match status" value="1"/>
</dbReference>
<dbReference type="InterPro" id="IPR000073">
    <property type="entry name" value="AB_hydrolase_1"/>
</dbReference>
<dbReference type="Gene3D" id="3.40.50.1820">
    <property type="entry name" value="alpha/beta hydrolase"/>
    <property type="match status" value="1"/>
</dbReference>
<dbReference type="PANTHER" id="PTHR10992:SF1086">
    <property type="entry name" value="AB HYDROLASE-1 DOMAIN-CONTAINING PROTEIN"/>
    <property type="match status" value="1"/>
</dbReference>
<keyword evidence="2" id="KW-0378">Hydrolase</keyword>